<dbReference type="Proteomes" id="UP000250079">
    <property type="component" value="Chromosome"/>
</dbReference>
<protein>
    <submittedName>
        <fullName evidence="1">Uncharacterized protein</fullName>
    </submittedName>
</protein>
<accession>A0A2Z2P2I5</accession>
<dbReference type="AlphaFoldDB" id="A0A2Z2P2I5"/>
<evidence type="ECO:0000313" key="1">
    <source>
        <dbReference type="EMBL" id="ASJ76528.1"/>
    </source>
</evidence>
<dbReference type="EMBL" id="CP018632">
    <property type="protein sequence ID" value="ASJ76528.1"/>
    <property type="molecule type" value="Genomic_DNA"/>
</dbReference>
<keyword evidence="2" id="KW-1185">Reference proteome</keyword>
<dbReference type="KEGG" id="gai:IMCC3135_32415"/>
<gene>
    <name evidence="1" type="ORF">IMCC3135_32415</name>
</gene>
<evidence type="ECO:0000313" key="2">
    <source>
        <dbReference type="Proteomes" id="UP000250079"/>
    </source>
</evidence>
<sequence length="48" mass="5104">MRAESVDAQVASLSASQMSEVLSLSATMSQLEKRGPPDIYRFAGKSAT</sequence>
<reference evidence="1 2" key="1">
    <citation type="submission" date="2016-12" db="EMBL/GenBank/DDBJ databases">
        <authorList>
            <person name="Song W.-J."/>
            <person name="Kurnit D.M."/>
        </authorList>
    </citation>
    <scope>NUCLEOTIDE SEQUENCE [LARGE SCALE GENOMIC DNA]</scope>
    <source>
        <strain evidence="1 2">IMCC3135</strain>
    </source>
</reference>
<proteinExistence type="predicted"/>
<organism evidence="1 2">
    <name type="scientific">Granulosicoccus antarcticus IMCC3135</name>
    <dbReference type="NCBI Taxonomy" id="1192854"/>
    <lineage>
        <taxon>Bacteria</taxon>
        <taxon>Pseudomonadati</taxon>
        <taxon>Pseudomonadota</taxon>
        <taxon>Gammaproteobacteria</taxon>
        <taxon>Chromatiales</taxon>
        <taxon>Granulosicoccaceae</taxon>
        <taxon>Granulosicoccus</taxon>
    </lineage>
</organism>
<name>A0A2Z2P2I5_9GAMM</name>